<dbReference type="EMBL" id="DF974558">
    <property type="protein sequence ID" value="GAU49408.1"/>
    <property type="molecule type" value="Genomic_DNA"/>
</dbReference>
<proteinExistence type="predicted"/>
<protein>
    <submittedName>
        <fullName evidence="1">Uncharacterized protein</fullName>
    </submittedName>
</protein>
<gene>
    <name evidence="1" type="ORF">TSUD_92540</name>
</gene>
<evidence type="ECO:0000313" key="1">
    <source>
        <dbReference type="EMBL" id="GAU49408.1"/>
    </source>
</evidence>
<dbReference type="Proteomes" id="UP000242715">
    <property type="component" value="Unassembled WGS sequence"/>
</dbReference>
<evidence type="ECO:0000313" key="2">
    <source>
        <dbReference type="Proteomes" id="UP000242715"/>
    </source>
</evidence>
<dbReference type="AlphaFoldDB" id="A0A2Z6NZ09"/>
<name>A0A2Z6NZ09_TRISU</name>
<keyword evidence="2" id="KW-1185">Reference proteome</keyword>
<sequence>MEERIANPVDHAEVVIIADSIDQSVYTKNLVNGEVIGVDKFGQEDVCLPMNHKDHEKQKEQDHLVKVHECIHEDTVDQGKKVVVKG</sequence>
<reference evidence="2" key="1">
    <citation type="journal article" date="2017" name="Front. Plant Sci.">
        <title>Climate Clever Clovers: New Paradigm to Reduce the Environmental Footprint of Ruminants by Breeding Low Methanogenic Forages Utilizing Haplotype Variation.</title>
        <authorList>
            <person name="Kaur P."/>
            <person name="Appels R."/>
            <person name="Bayer P.E."/>
            <person name="Keeble-Gagnere G."/>
            <person name="Wang J."/>
            <person name="Hirakawa H."/>
            <person name="Shirasawa K."/>
            <person name="Vercoe P."/>
            <person name="Stefanova K."/>
            <person name="Durmic Z."/>
            <person name="Nichols P."/>
            <person name="Revell C."/>
            <person name="Isobe S.N."/>
            <person name="Edwards D."/>
            <person name="Erskine W."/>
        </authorList>
    </citation>
    <scope>NUCLEOTIDE SEQUENCE [LARGE SCALE GENOMIC DNA]</scope>
    <source>
        <strain evidence="2">cv. Daliak</strain>
    </source>
</reference>
<organism evidence="1 2">
    <name type="scientific">Trifolium subterraneum</name>
    <name type="common">Subterranean clover</name>
    <dbReference type="NCBI Taxonomy" id="3900"/>
    <lineage>
        <taxon>Eukaryota</taxon>
        <taxon>Viridiplantae</taxon>
        <taxon>Streptophyta</taxon>
        <taxon>Embryophyta</taxon>
        <taxon>Tracheophyta</taxon>
        <taxon>Spermatophyta</taxon>
        <taxon>Magnoliopsida</taxon>
        <taxon>eudicotyledons</taxon>
        <taxon>Gunneridae</taxon>
        <taxon>Pentapetalae</taxon>
        <taxon>rosids</taxon>
        <taxon>fabids</taxon>
        <taxon>Fabales</taxon>
        <taxon>Fabaceae</taxon>
        <taxon>Papilionoideae</taxon>
        <taxon>50 kb inversion clade</taxon>
        <taxon>NPAAA clade</taxon>
        <taxon>Hologalegina</taxon>
        <taxon>IRL clade</taxon>
        <taxon>Trifolieae</taxon>
        <taxon>Trifolium</taxon>
    </lineage>
</organism>
<accession>A0A2Z6NZ09</accession>